<reference evidence="2" key="1">
    <citation type="journal article" date="2019" name="Int. J. Syst. Evol. Microbiol.">
        <title>The Global Catalogue of Microorganisms (GCM) 10K type strain sequencing project: providing services to taxonomists for standard genome sequencing and annotation.</title>
        <authorList>
            <consortium name="The Broad Institute Genomics Platform"/>
            <consortium name="The Broad Institute Genome Sequencing Center for Infectious Disease"/>
            <person name="Wu L."/>
            <person name="Ma J."/>
        </authorList>
    </citation>
    <scope>NUCLEOTIDE SEQUENCE [LARGE SCALE GENOMIC DNA]</scope>
    <source>
        <strain evidence="2">LMG 29894</strain>
    </source>
</reference>
<evidence type="ECO:0008006" key="3">
    <source>
        <dbReference type="Google" id="ProtNLM"/>
    </source>
</evidence>
<protein>
    <recommendedName>
        <fullName evidence="3">DUF4329 domain-containing protein</fullName>
    </recommendedName>
</protein>
<dbReference type="Proteomes" id="UP001595791">
    <property type="component" value="Unassembled WGS sequence"/>
</dbReference>
<accession>A0ABV8MKW7</accession>
<proteinExistence type="predicted"/>
<organism evidence="1 2">
    <name type="scientific">Chitinimonas lacunae</name>
    <dbReference type="NCBI Taxonomy" id="1963018"/>
    <lineage>
        <taxon>Bacteria</taxon>
        <taxon>Pseudomonadati</taxon>
        <taxon>Pseudomonadota</taxon>
        <taxon>Betaproteobacteria</taxon>
        <taxon>Neisseriales</taxon>
        <taxon>Chitinibacteraceae</taxon>
        <taxon>Chitinimonas</taxon>
    </lineage>
</organism>
<name>A0ABV8MKW7_9NEIS</name>
<gene>
    <name evidence="1" type="ORF">ACFOW7_05390</name>
</gene>
<evidence type="ECO:0000313" key="2">
    <source>
        <dbReference type="Proteomes" id="UP001595791"/>
    </source>
</evidence>
<dbReference type="EMBL" id="JBHSBU010000001">
    <property type="protein sequence ID" value="MFC4158792.1"/>
    <property type="molecule type" value="Genomic_DNA"/>
</dbReference>
<evidence type="ECO:0000313" key="1">
    <source>
        <dbReference type="EMBL" id="MFC4158792.1"/>
    </source>
</evidence>
<sequence length="160" mass="16902">MNLAEKHKVEFATTYTLGPGKNGGGGYYTLYSGGPDSVSFGELAGNKILINHVHPGGTPVASGYYMNGAGERVFSPTATDISSGAVTWKGDQAALQKLIDAGSPQRTSVIIPAEGRGGIYQPPFRFSTTSKNLDYSISGDNVVFFKDIYNRSAGPKGYLP</sequence>
<keyword evidence="2" id="KW-1185">Reference proteome</keyword>
<comment type="caution">
    <text evidence="1">The sequence shown here is derived from an EMBL/GenBank/DDBJ whole genome shotgun (WGS) entry which is preliminary data.</text>
</comment>
<dbReference type="RefSeq" id="WP_378161852.1">
    <property type="nucleotide sequence ID" value="NZ_JBHSBU010000001.1"/>
</dbReference>